<dbReference type="Proteomes" id="UP001345963">
    <property type="component" value="Unassembled WGS sequence"/>
</dbReference>
<name>A0ABU7AB02_9TELE</name>
<accession>A0ABU7AB02</accession>
<proteinExistence type="predicted"/>
<gene>
    <name evidence="1" type="ORF">ATANTOWER_012283</name>
</gene>
<evidence type="ECO:0000313" key="1">
    <source>
        <dbReference type="EMBL" id="MED6234600.1"/>
    </source>
</evidence>
<sequence length="130" mass="14832">MTEGGKKTQGNGRMLTRLSFVLFSFISSPDLPTAPEEDKEWAKGDMKRTRKTMPFLHDRSSRMTENRPLLEILVLRYCSAEQMPDSIHKNSKSPECQFIKYARLLKANLLGSVVSTSTYKTALHVEKTHL</sequence>
<protein>
    <submittedName>
        <fullName evidence="1">Uncharacterized protein</fullName>
    </submittedName>
</protein>
<evidence type="ECO:0000313" key="2">
    <source>
        <dbReference type="Proteomes" id="UP001345963"/>
    </source>
</evidence>
<comment type="caution">
    <text evidence="1">The sequence shown here is derived from an EMBL/GenBank/DDBJ whole genome shotgun (WGS) entry which is preliminary data.</text>
</comment>
<reference evidence="1 2" key="1">
    <citation type="submission" date="2021-07" db="EMBL/GenBank/DDBJ databases">
        <authorList>
            <person name="Palmer J.M."/>
        </authorList>
    </citation>
    <scope>NUCLEOTIDE SEQUENCE [LARGE SCALE GENOMIC DNA]</scope>
    <source>
        <strain evidence="1 2">AT_MEX2019</strain>
        <tissue evidence="1">Muscle</tissue>
    </source>
</reference>
<organism evidence="1 2">
    <name type="scientific">Ataeniobius toweri</name>
    <dbReference type="NCBI Taxonomy" id="208326"/>
    <lineage>
        <taxon>Eukaryota</taxon>
        <taxon>Metazoa</taxon>
        <taxon>Chordata</taxon>
        <taxon>Craniata</taxon>
        <taxon>Vertebrata</taxon>
        <taxon>Euteleostomi</taxon>
        <taxon>Actinopterygii</taxon>
        <taxon>Neopterygii</taxon>
        <taxon>Teleostei</taxon>
        <taxon>Neoteleostei</taxon>
        <taxon>Acanthomorphata</taxon>
        <taxon>Ovalentaria</taxon>
        <taxon>Atherinomorphae</taxon>
        <taxon>Cyprinodontiformes</taxon>
        <taxon>Goodeidae</taxon>
        <taxon>Ataeniobius</taxon>
    </lineage>
</organism>
<dbReference type="EMBL" id="JAHUTI010009862">
    <property type="protein sequence ID" value="MED6234600.1"/>
    <property type="molecule type" value="Genomic_DNA"/>
</dbReference>
<keyword evidence="2" id="KW-1185">Reference proteome</keyword>